<evidence type="ECO:0000256" key="6">
    <source>
        <dbReference type="SAM" id="SignalP"/>
    </source>
</evidence>
<dbReference type="EMBL" id="CP104694">
    <property type="protein sequence ID" value="UXI68188.1"/>
    <property type="molecule type" value="Genomic_DNA"/>
</dbReference>
<gene>
    <name evidence="8" type="ORF">N4264_00610</name>
</gene>
<proteinExistence type="inferred from homology"/>
<sequence length="196" mass="21317">MLRPLLCSFLALLPFTASAQSLVPPVKDPAVSIVVFAAFDCGYCAQSQAMLDTLKQKYAGKLSIAFKHFPVDLSETGVLPHEAALAAAEQGQFIAMHDALFAKGSPRDRRGIEKLAAELKLDLGRFRDDLDRHAGRARIDADRREAEGFGVKVTPTFYVQGFKLEGLHNIDVFTQIIDHQLASDSIRPEVPAGGAP</sequence>
<evidence type="ECO:0000259" key="7">
    <source>
        <dbReference type="Pfam" id="PF13462"/>
    </source>
</evidence>
<evidence type="ECO:0000256" key="5">
    <source>
        <dbReference type="ARBA" id="ARBA00023284"/>
    </source>
</evidence>
<evidence type="ECO:0000256" key="4">
    <source>
        <dbReference type="ARBA" id="ARBA00023157"/>
    </source>
</evidence>
<keyword evidence="4" id="KW-1015">Disulfide bond</keyword>
<feature type="domain" description="Thioredoxin-like fold" evidence="7">
    <location>
        <begin position="30"/>
        <end position="178"/>
    </location>
</feature>
<keyword evidence="9" id="KW-1185">Reference proteome</keyword>
<evidence type="ECO:0000256" key="3">
    <source>
        <dbReference type="ARBA" id="ARBA00023002"/>
    </source>
</evidence>
<dbReference type="Proteomes" id="UP001064632">
    <property type="component" value="Chromosome"/>
</dbReference>
<dbReference type="InterPro" id="IPR036249">
    <property type="entry name" value="Thioredoxin-like_sf"/>
</dbReference>
<dbReference type="Pfam" id="PF13462">
    <property type="entry name" value="Thioredoxin_4"/>
    <property type="match status" value="1"/>
</dbReference>
<organism evidence="8 9">
    <name type="scientific">Tahibacter amnicola</name>
    <dbReference type="NCBI Taxonomy" id="2976241"/>
    <lineage>
        <taxon>Bacteria</taxon>
        <taxon>Pseudomonadati</taxon>
        <taxon>Pseudomonadota</taxon>
        <taxon>Gammaproteobacteria</taxon>
        <taxon>Lysobacterales</taxon>
        <taxon>Rhodanobacteraceae</taxon>
        <taxon>Tahibacter</taxon>
    </lineage>
</organism>
<keyword evidence="3" id="KW-0560">Oxidoreductase</keyword>
<comment type="similarity">
    <text evidence="1">Belongs to the thioredoxin family. DsbA subfamily.</text>
</comment>
<dbReference type="Gene3D" id="3.40.30.10">
    <property type="entry name" value="Glutaredoxin"/>
    <property type="match status" value="1"/>
</dbReference>
<evidence type="ECO:0000313" key="8">
    <source>
        <dbReference type="EMBL" id="UXI68188.1"/>
    </source>
</evidence>
<keyword evidence="5" id="KW-0676">Redox-active center</keyword>
<protein>
    <submittedName>
        <fullName evidence="8">DsbA family protein</fullName>
    </submittedName>
</protein>
<evidence type="ECO:0000313" key="9">
    <source>
        <dbReference type="Proteomes" id="UP001064632"/>
    </source>
</evidence>
<dbReference type="InterPro" id="IPR012336">
    <property type="entry name" value="Thioredoxin-like_fold"/>
</dbReference>
<evidence type="ECO:0000256" key="2">
    <source>
        <dbReference type="ARBA" id="ARBA00022729"/>
    </source>
</evidence>
<keyword evidence="2 6" id="KW-0732">Signal</keyword>
<dbReference type="SUPFAM" id="SSF52833">
    <property type="entry name" value="Thioredoxin-like"/>
    <property type="match status" value="1"/>
</dbReference>
<dbReference type="PANTHER" id="PTHR13887:SF14">
    <property type="entry name" value="DISULFIDE BOND FORMATION PROTEIN D"/>
    <property type="match status" value="1"/>
</dbReference>
<feature type="signal peptide" evidence="6">
    <location>
        <begin position="1"/>
        <end position="19"/>
    </location>
</feature>
<reference evidence="8" key="1">
    <citation type="submission" date="2022-09" db="EMBL/GenBank/DDBJ databases">
        <title>Tahibacter sp. nov., isolated from a fresh water.</title>
        <authorList>
            <person name="Baek J.H."/>
            <person name="Lee J.K."/>
            <person name="Kim J.M."/>
            <person name="Jeon C.O."/>
        </authorList>
    </citation>
    <scope>NUCLEOTIDE SEQUENCE</scope>
    <source>
        <strain evidence="8">W38</strain>
    </source>
</reference>
<feature type="chain" id="PRO_5047430029" evidence="6">
    <location>
        <begin position="20"/>
        <end position="196"/>
    </location>
</feature>
<accession>A0ABY6BFY4</accession>
<evidence type="ECO:0000256" key="1">
    <source>
        <dbReference type="ARBA" id="ARBA00005791"/>
    </source>
</evidence>
<dbReference type="PANTHER" id="PTHR13887">
    <property type="entry name" value="GLUTATHIONE S-TRANSFERASE KAPPA"/>
    <property type="match status" value="1"/>
</dbReference>
<dbReference type="RefSeq" id="WP_261695150.1">
    <property type="nucleotide sequence ID" value="NZ_CP104694.1"/>
</dbReference>
<name>A0ABY6BFY4_9GAMM</name>